<evidence type="ECO:0000313" key="2">
    <source>
        <dbReference type="Proteomes" id="UP000186607"/>
    </source>
</evidence>
<reference evidence="1 2" key="1">
    <citation type="submission" date="2017-01" db="EMBL/GenBank/DDBJ databases">
        <title>Genome Analysis of Deinococcus marmoris KOPRI26562.</title>
        <authorList>
            <person name="Kim J.H."/>
            <person name="Oh H.-M."/>
        </authorList>
    </citation>
    <scope>NUCLEOTIDE SEQUENCE [LARGE SCALE GENOMIC DNA]</scope>
    <source>
        <strain evidence="1 2">KOPRI26562</strain>
    </source>
</reference>
<evidence type="ECO:0000313" key="1">
    <source>
        <dbReference type="EMBL" id="OLV17087.1"/>
    </source>
</evidence>
<comment type="caution">
    <text evidence="1">The sequence shown here is derived from an EMBL/GenBank/DDBJ whole genome shotgun (WGS) entry which is preliminary data.</text>
</comment>
<protein>
    <submittedName>
        <fullName evidence="1">Uncharacterized protein</fullName>
    </submittedName>
</protein>
<dbReference type="AlphaFoldDB" id="A0A1U7NW11"/>
<dbReference type="STRING" id="249408.BOO71_0010075"/>
<name>A0A1U7NW11_9DEIO</name>
<keyword evidence="2" id="KW-1185">Reference proteome</keyword>
<accession>A0A1U7NW11</accession>
<dbReference type="EMBL" id="MSTI01000115">
    <property type="protein sequence ID" value="OLV17087.1"/>
    <property type="molecule type" value="Genomic_DNA"/>
</dbReference>
<organism evidence="1 2">
    <name type="scientific">Deinococcus marmoris</name>
    <dbReference type="NCBI Taxonomy" id="249408"/>
    <lineage>
        <taxon>Bacteria</taxon>
        <taxon>Thermotogati</taxon>
        <taxon>Deinococcota</taxon>
        <taxon>Deinococci</taxon>
        <taxon>Deinococcales</taxon>
        <taxon>Deinococcaceae</taxon>
        <taxon>Deinococcus</taxon>
    </lineage>
</organism>
<gene>
    <name evidence="1" type="ORF">BOO71_0010075</name>
</gene>
<dbReference type="Proteomes" id="UP000186607">
    <property type="component" value="Unassembled WGS sequence"/>
</dbReference>
<sequence>MGKRAIMRYLSNHTRMKGAPLGATRCAAWGAFFVPPPRPPALSLSPAPLHFPHAFQQRIFLLVPFPPGLASRCFNPLTAR</sequence>
<proteinExistence type="predicted"/>